<reference evidence="1" key="1">
    <citation type="journal article" date="2020" name="Stud. Mycol.">
        <title>101 Dothideomycetes genomes: a test case for predicting lifestyles and emergence of pathogens.</title>
        <authorList>
            <person name="Haridas S."/>
            <person name="Albert R."/>
            <person name="Binder M."/>
            <person name="Bloem J."/>
            <person name="Labutti K."/>
            <person name="Salamov A."/>
            <person name="Andreopoulos B."/>
            <person name="Baker S."/>
            <person name="Barry K."/>
            <person name="Bills G."/>
            <person name="Bluhm B."/>
            <person name="Cannon C."/>
            <person name="Castanera R."/>
            <person name="Culley D."/>
            <person name="Daum C."/>
            <person name="Ezra D."/>
            <person name="Gonzalez J."/>
            <person name="Henrissat B."/>
            <person name="Kuo A."/>
            <person name="Liang C."/>
            <person name="Lipzen A."/>
            <person name="Lutzoni F."/>
            <person name="Magnuson J."/>
            <person name="Mondo S."/>
            <person name="Nolan M."/>
            <person name="Ohm R."/>
            <person name="Pangilinan J."/>
            <person name="Park H.-J."/>
            <person name="Ramirez L."/>
            <person name="Alfaro M."/>
            <person name="Sun H."/>
            <person name="Tritt A."/>
            <person name="Yoshinaga Y."/>
            <person name="Zwiers L.-H."/>
            <person name="Turgeon B."/>
            <person name="Goodwin S."/>
            <person name="Spatafora J."/>
            <person name="Crous P."/>
            <person name="Grigoriev I."/>
        </authorList>
    </citation>
    <scope>NUCLEOTIDE SEQUENCE</scope>
    <source>
        <strain evidence="1">CBS 122367</strain>
    </source>
</reference>
<evidence type="ECO:0000313" key="1">
    <source>
        <dbReference type="EMBL" id="KAF2692223.1"/>
    </source>
</evidence>
<protein>
    <submittedName>
        <fullName evidence="1">Uncharacterized protein</fullName>
    </submittedName>
</protein>
<dbReference type="EMBL" id="MU005569">
    <property type="protein sequence ID" value="KAF2692223.1"/>
    <property type="molecule type" value="Genomic_DNA"/>
</dbReference>
<sequence>MEILNIEIEPFQSEERYERGFTAEEFFGWRKQLNSDLVHLANAIKQSRKLRTICFKATIGTFLQMNAIALWGWNTFFPSTLHTFLSVENMTSLELDLSGTDLLPNPTRGLIQSIVTSICSAVLEPLNHTKKLRLCEMIVNLSITHDSPNEPSATHDARCFSGGTLQLKAETEEKVQLLALQMAAPTMVRILTHQSPTKETIELRAFDALTCKTSKMVKDLAWDADDEVIVEDSEVSDAESEIPDLDW</sequence>
<accession>A0A6G1JPY1</accession>
<dbReference type="Proteomes" id="UP000799291">
    <property type="component" value="Unassembled WGS sequence"/>
</dbReference>
<organism evidence="1 2">
    <name type="scientific">Lentithecium fluviatile CBS 122367</name>
    <dbReference type="NCBI Taxonomy" id="1168545"/>
    <lineage>
        <taxon>Eukaryota</taxon>
        <taxon>Fungi</taxon>
        <taxon>Dikarya</taxon>
        <taxon>Ascomycota</taxon>
        <taxon>Pezizomycotina</taxon>
        <taxon>Dothideomycetes</taxon>
        <taxon>Pleosporomycetidae</taxon>
        <taxon>Pleosporales</taxon>
        <taxon>Massarineae</taxon>
        <taxon>Lentitheciaceae</taxon>
        <taxon>Lentithecium</taxon>
    </lineage>
</organism>
<gene>
    <name evidence="1" type="ORF">K458DRAFT_382053</name>
</gene>
<dbReference type="OrthoDB" id="3637487at2759"/>
<evidence type="ECO:0000313" key="2">
    <source>
        <dbReference type="Proteomes" id="UP000799291"/>
    </source>
</evidence>
<dbReference type="AlphaFoldDB" id="A0A6G1JPY1"/>
<name>A0A6G1JPY1_9PLEO</name>
<keyword evidence="2" id="KW-1185">Reference proteome</keyword>
<proteinExistence type="predicted"/>